<evidence type="ECO:0000313" key="3">
    <source>
        <dbReference type="Proteomes" id="UP001305414"/>
    </source>
</evidence>
<organism evidence="2 3">
    <name type="scientific">Xylaria bambusicola</name>
    <dbReference type="NCBI Taxonomy" id="326684"/>
    <lineage>
        <taxon>Eukaryota</taxon>
        <taxon>Fungi</taxon>
        <taxon>Dikarya</taxon>
        <taxon>Ascomycota</taxon>
        <taxon>Pezizomycotina</taxon>
        <taxon>Sordariomycetes</taxon>
        <taxon>Xylariomycetidae</taxon>
        <taxon>Xylariales</taxon>
        <taxon>Xylariaceae</taxon>
        <taxon>Xylaria</taxon>
    </lineage>
</organism>
<dbReference type="AlphaFoldDB" id="A0AAN7V5Z9"/>
<protein>
    <submittedName>
        <fullName evidence="2">Uncharacterized protein</fullName>
    </submittedName>
</protein>
<proteinExistence type="predicted"/>
<evidence type="ECO:0000256" key="1">
    <source>
        <dbReference type="SAM" id="MobiDB-lite"/>
    </source>
</evidence>
<comment type="caution">
    <text evidence="2">The sequence shown here is derived from an EMBL/GenBank/DDBJ whole genome shotgun (WGS) entry which is preliminary data.</text>
</comment>
<name>A0AAN7V5Z9_9PEZI</name>
<gene>
    <name evidence="2" type="ORF">RRF57_012811</name>
</gene>
<keyword evidence="3" id="KW-1185">Reference proteome</keyword>
<evidence type="ECO:0000313" key="2">
    <source>
        <dbReference type="EMBL" id="KAK5637099.1"/>
    </source>
</evidence>
<accession>A0AAN7V5Z9</accession>
<sequence>MVNLSQAHYGAQDLQKPPKPGKSSLLMNGNRRLRFMSYWLDSLPLFARRSSFNRQLSQC</sequence>
<dbReference type="EMBL" id="JAWHQM010000091">
    <property type="protein sequence ID" value="KAK5637099.1"/>
    <property type="molecule type" value="Genomic_DNA"/>
</dbReference>
<reference evidence="2 3" key="1">
    <citation type="submission" date="2023-10" db="EMBL/GenBank/DDBJ databases">
        <title>Draft genome sequence of Xylaria bambusicola isolate GMP-LS, the root and basal stem rot pathogen of sugarcane in Indonesia.</title>
        <authorList>
            <person name="Selvaraj P."/>
            <person name="Muralishankar V."/>
            <person name="Muruganantham S."/>
            <person name="Sp S."/>
            <person name="Haryani S."/>
            <person name="Lau K.J.X."/>
            <person name="Naqvi N.I."/>
        </authorList>
    </citation>
    <scope>NUCLEOTIDE SEQUENCE [LARGE SCALE GENOMIC DNA]</scope>
    <source>
        <strain evidence="2">GMP-LS</strain>
    </source>
</reference>
<dbReference type="Proteomes" id="UP001305414">
    <property type="component" value="Unassembled WGS sequence"/>
</dbReference>
<feature type="region of interest" description="Disordered" evidence="1">
    <location>
        <begin position="1"/>
        <end position="26"/>
    </location>
</feature>